<evidence type="ECO:0008006" key="3">
    <source>
        <dbReference type="Google" id="ProtNLM"/>
    </source>
</evidence>
<comment type="caution">
    <text evidence="1">The sequence shown here is derived from an EMBL/GenBank/DDBJ whole genome shotgun (WGS) entry which is preliminary data.</text>
</comment>
<dbReference type="EMBL" id="AWBU01000005">
    <property type="protein sequence ID" value="EQX32073.1"/>
    <property type="molecule type" value="Genomic_DNA"/>
</dbReference>
<gene>
    <name evidence="1" type="ORF">G925_00561</name>
</gene>
<dbReference type="AlphaFoldDB" id="A0A0E2L8Y4"/>
<dbReference type="HOGENOM" id="CLU_3421936_0_0_6"/>
<protein>
    <recommendedName>
        <fullName evidence="3">Omptin family outer membrane protease</fullName>
    </recommendedName>
</protein>
<evidence type="ECO:0000313" key="2">
    <source>
        <dbReference type="Proteomes" id="UP000016035"/>
    </source>
</evidence>
<accession>A0A0E2L8Y4</accession>
<organism evidence="1 2">
    <name type="scientific">Escherichia coli (strain UMEA 3162-1)</name>
    <dbReference type="NCBI Taxonomy" id="1281200"/>
    <lineage>
        <taxon>Bacteria</taxon>
        <taxon>Pseudomonadati</taxon>
        <taxon>Pseudomonadota</taxon>
        <taxon>Gammaproteobacteria</taxon>
        <taxon>Enterobacterales</taxon>
        <taxon>Enterobacteriaceae</taxon>
        <taxon>Escherichia</taxon>
    </lineage>
</organism>
<sequence>DYSKNGAGIENYNFITTAGLKYTF</sequence>
<name>A0A0E2L8Y4_ECOU3</name>
<feature type="non-terminal residue" evidence="1">
    <location>
        <position position="1"/>
    </location>
</feature>
<dbReference type="Proteomes" id="UP000016035">
    <property type="component" value="Unassembled WGS sequence"/>
</dbReference>
<proteinExistence type="predicted"/>
<dbReference type="RefSeq" id="WP_001680332.1">
    <property type="nucleotide sequence ID" value="NZ_KE701775.1"/>
</dbReference>
<evidence type="ECO:0000313" key="1">
    <source>
        <dbReference type="EMBL" id="EQX32073.1"/>
    </source>
</evidence>
<reference evidence="2" key="1">
    <citation type="submission" date="2013-07" db="EMBL/GenBank/DDBJ databases">
        <title>The genome sequence of Escherichia coli UMEA 3162-1.</title>
        <authorList>
            <consortium name="The Broad Institute Genome Sequencing Platform"/>
            <consortium name="The Broad Institute Genome Sequencing Center for Infectious Disease"/>
            <person name="Feldgarden M."/>
            <person name="Frimodt-Moller N."/>
            <person name="Leihof R.F."/>
            <person name="Rasmussen L."/>
            <person name="Young S.K."/>
            <person name="Zeng Q."/>
            <person name="Gargeya S."/>
            <person name="Abouelleil A."/>
            <person name="Alvarado L."/>
            <person name="Berlin A.M."/>
            <person name="Chapman S.B."/>
            <person name="Gainer-Dewar J."/>
            <person name="Goldberg J."/>
            <person name="Gnerre S."/>
            <person name="Griggs A."/>
            <person name="Gujja S."/>
            <person name="Hansen M."/>
            <person name="Howarth C."/>
            <person name="Imamovic A."/>
            <person name="Larimer J."/>
            <person name="McCowan C."/>
            <person name="Murphy C."/>
            <person name="Pearson M."/>
            <person name="Poon T."/>
            <person name="Priest M."/>
            <person name="Roberts A."/>
            <person name="Saif S."/>
            <person name="Shea T."/>
            <person name="Sykes S."/>
            <person name="Wortman J."/>
            <person name="Nusbaum C."/>
            <person name="Birren B."/>
        </authorList>
    </citation>
    <scope>NUCLEOTIDE SEQUENCE [LARGE SCALE GENOMIC DNA]</scope>
    <source>
        <strain evidence="2">UMEA 3162-1</strain>
    </source>
</reference>